<evidence type="ECO:0000256" key="1">
    <source>
        <dbReference type="SAM" id="SignalP"/>
    </source>
</evidence>
<dbReference type="OrthoDB" id="7755558at2759"/>
<evidence type="ECO:0000313" key="3">
    <source>
        <dbReference type="EnsemblMetazoa" id="CPIJ017905-PA"/>
    </source>
</evidence>
<dbReference type="PANTHER" id="PTHR21112:SF0">
    <property type="entry name" value="CHEMOSENSORY PROTEIN A 29A-RELATED"/>
    <property type="match status" value="1"/>
</dbReference>
<dbReference type="PANTHER" id="PTHR21112">
    <property type="entry name" value="CHEMOSENSORY PROTEIN A 29A-RELATED"/>
    <property type="match status" value="1"/>
</dbReference>
<protein>
    <submittedName>
        <fullName evidence="2 3">Uncharacterized protein</fullName>
    </submittedName>
</protein>
<keyword evidence="4" id="KW-1185">Reference proteome</keyword>
<dbReference type="VEuPathDB" id="VectorBase:CPIJ017905"/>
<dbReference type="EnsemblMetazoa" id="CPIJ017905-RA">
    <property type="protein sequence ID" value="CPIJ017905-PA"/>
    <property type="gene ID" value="CPIJ017905"/>
</dbReference>
<gene>
    <name evidence="3" type="primary">6052045</name>
    <name evidence="2" type="ORF">CpipJ_CPIJ017905</name>
</gene>
<feature type="chain" id="PRO_5014567331" evidence="1">
    <location>
        <begin position="28"/>
        <end position="187"/>
    </location>
</feature>
<accession>B0XFF5</accession>
<dbReference type="HOGENOM" id="CLU_115081_0_0_1"/>
<organism>
    <name type="scientific">Culex quinquefasciatus</name>
    <name type="common">Southern house mosquito</name>
    <name type="synonym">Culex pungens</name>
    <dbReference type="NCBI Taxonomy" id="7176"/>
    <lineage>
        <taxon>Eukaryota</taxon>
        <taxon>Metazoa</taxon>
        <taxon>Ecdysozoa</taxon>
        <taxon>Arthropoda</taxon>
        <taxon>Hexapoda</taxon>
        <taxon>Insecta</taxon>
        <taxon>Pterygota</taxon>
        <taxon>Neoptera</taxon>
        <taxon>Endopterygota</taxon>
        <taxon>Diptera</taxon>
        <taxon>Nematocera</taxon>
        <taxon>Culicoidea</taxon>
        <taxon>Culicidae</taxon>
        <taxon>Culicinae</taxon>
        <taxon>Culicini</taxon>
        <taxon>Culex</taxon>
        <taxon>Culex</taxon>
    </lineage>
</organism>
<dbReference type="KEGG" id="cqu:CpipJ_CPIJ017905"/>
<feature type="signal peptide" evidence="1">
    <location>
        <begin position="1"/>
        <end position="27"/>
    </location>
</feature>
<reference evidence="2" key="1">
    <citation type="submission" date="2007-03" db="EMBL/GenBank/DDBJ databases">
        <title>Annotation of Culex pipiens quinquefasciatus.</title>
        <authorList>
            <consortium name="The Broad Institute Genome Sequencing Platform"/>
            <person name="Atkinson P.W."/>
            <person name="Hemingway J."/>
            <person name="Christensen B.M."/>
            <person name="Higgs S."/>
            <person name="Kodira C."/>
            <person name="Hannick L."/>
            <person name="Megy K."/>
            <person name="O'Leary S."/>
            <person name="Pearson M."/>
            <person name="Haas B.J."/>
            <person name="Mauceli E."/>
            <person name="Wortman J.R."/>
            <person name="Lee N.H."/>
            <person name="Guigo R."/>
            <person name="Stanke M."/>
            <person name="Alvarado L."/>
            <person name="Amedeo P."/>
            <person name="Antoine C.H."/>
            <person name="Arensburger P."/>
            <person name="Bidwell S.L."/>
            <person name="Crawford M."/>
            <person name="Camaro F."/>
            <person name="Devon K."/>
            <person name="Engels R."/>
            <person name="Hammond M."/>
            <person name="Howarth C."/>
            <person name="Koehrsen M."/>
            <person name="Lawson D."/>
            <person name="Montgomery P."/>
            <person name="Nene V."/>
            <person name="Nusbaum C."/>
            <person name="Puiu D."/>
            <person name="Romero-Severson J."/>
            <person name="Severson D.W."/>
            <person name="Shumway M."/>
            <person name="Sisk P."/>
            <person name="Stolte C."/>
            <person name="Zeng Q."/>
            <person name="Eisenstadt E."/>
            <person name="Fraser-Liggett C."/>
            <person name="Strausberg R."/>
            <person name="Galagan J."/>
            <person name="Birren B."/>
            <person name="Collins F.H."/>
        </authorList>
    </citation>
    <scope>NUCLEOTIDE SEQUENCE [LARGE SCALE GENOMIC DNA]</scope>
    <source>
        <strain evidence="2">JHB</strain>
    </source>
</reference>
<dbReference type="STRING" id="7176.B0XFF5"/>
<proteinExistence type="predicted"/>
<sequence>MSVQRTKFGLAGIVLFTFLLYPNSLEAIEVMYESFEQINGTDTVEFRTRVRKVNRTTAALDGEIDLKKPLTNDYKIKLDFFHSPLGNQQFNYYPMKIPPSGMCDFTKNTWPNYEQYYRSAVTNTIRVGECPVEPRVANISNHLLVPQMFSDYAPTGLWKVHVVVQTEAGDGFFAIWHMKIYSDGHFG</sequence>
<dbReference type="InParanoid" id="B0XFF5"/>
<dbReference type="AlphaFoldDB" id="B0XFF5"/>
<evidence type="ECO:0000313" key="2">
    <source>
        <dbReference type="EMBL" id="EDS26728.1"/>
    </source>
</evidence>
<dbReference type="eggNOG" id="ENOG502RM63">
    <property type="taxonomic scope" value="Eukaryota"/>
</dbReference>
<dbReference type="EMBL" id="DS232921">
    <property type="protein sequence ID" value="EDS26728.1"/>
    <property type="molecule type" value="Genomic_DNA"/>
</dbReference>
<reference evidence="3" key="2">
    <citation type="submission" date="2020-05" db="UniProtKB">
        <authorList>
            <consortium name="EnsemblMetazoa"/>
        </authorList>
    </citation>
    <scope>IDENTIFICATION</scope>
    <source>
        <strain evidence="3">JHB</strain>
    </source>
</reference>
<name>B0XFF5_CULQU</name>
<dbReference type="Proteomes" id="UP000002320">
    <property type="component" value="Unassembled WGS sequence"/>
</dbReference>
<keyword evidence="1" id="KW-0732">Signal</keyword>
<dbReference type="VEuPathDB" id="VectorBase:CQUJHB018432"/>
<dbReference type="OMA" id="RTTSAMN"/>
<evidence type="ECO:0000313" key="4">
    <source>
        <dbReference type="Proteomes" id="UP000002320"/>
    </source>
</evidence>